<evidence type="ECO:0000256" key="11">
    <source>
        <dbReference type="SAM" id="MobiDB-lite"/>
    </source>
</evidence>
<dbReference type="GO" id="GO:0007018">
    <property type="term" value="P:microtubule-based movement"/>
    <property type="evidence" value="ECO:0007669"/>
    <property type="project" value="InterPro"/>
</dbReference>
<feature type="binding site" evidence="9">
    <location>
        <begin position="136"/>
        <end position="143"/>
    </location>
    <ligand>
        <name>ATP</name>
        <dbReference type="ChEBI" id="CHEBI:30616"/>
    </ligand>
</feature>
<comment type="subcellular location">
    <subcellularLocation>
        <location evidence="1">Cytoplasm</location>
        <location evidence="1">Cytoskeleton</location>
    </subcellularLocation>
</comment>
<dbReference type="PANTHER" id="PTHR47968:SF13">
    <property type="entry name" value="KINESIN-LIKE PROTEIN KIF19 ISOFORM X1"/>
    <property type="match status" value="1"/>
</dbReference>
<evidence type="ECO:0000256" key="1">
    <source>
        <dbReference type="ARBA" id="ARBA00004245"/>
    </source>
</evidence>
<dbReference type="AlphaFoldDB" id="A0A3M7RVM8"/>
<comment type="similarity">
    <text evidence="9">Belongs to the TRAFAC class myosin-kinesin ATPase superfamily. Kinesin family.</text>
</comment>
<evidence type="ECO:0000256" key="5">
    <source>
        <dbReference type="ARBA" id="ARBA00023054"/>
    </source>
</evidence>
<dbReference type="Proteomes" id="UP000276133">
    <property type="component" value="Unassembled WGS sequence"/>
</dbReference>
<dbReference type="SUPFAM" id="SSF52540">
    <property type="entry name" value="P-loop containing nucleoside triphosphate hydrolases"/>
    <property type="match status" value="1"/>
</dbReference>
<dbReference type="Pfam" id="PF00225">
    <property type="entry name" value="Kinesin"/>
    <property type="match status" value="1"/>
</dbReference>
<feature type="non-terminal residue" evidence="13">
    <location>
        <position position="1031"/>
    </location>
</feature>
<dbReference type="PANTHER" id="PTHR47968">
    <property type="entry name" value="CENTROMERE PROTEIN E"/>
    <property type="match status" value="1"/>
</dbReference>
<proteinExistence type="inferred from homology"/>
<dbReference type="PROSITE" id="PS00411">
    <property type="entry name" value="KINESIN_MOTOR_1"/>
    <property type="match status" value="1"/>
</dbReference>
<dbReference type="CDD" id="cd01370">
    <property type="entry name" value="KISc_KIP3_like"/>
    <property type="match status" value="1"/>
</dbReference>
<evidence type="ECO:0000256" key="8">
    <source>
        <dbReference type="ARBA" id="ARBA00068376"/>
    </source>
</evidence>
<sequence length="1031" mass="117155">MPIKAPKKIEENITEFNGNQTKDSKGIVDDSEKLKSDGGEHQITVACRIRPLTEEEILLGSSLIGHKIADDNMIVLMDPAEDHDDILRANRSREKQFVFDMAFDAKSTQQEVFEKTTKNLLPGVINGYNATVFAYGATGAGKTYTMLGTEEEPGIMFRTLHELFIEISNKSNNSIYQVSMSYLEIYNELIRDLLNPSNGFLELREDAKGGIQIAGISELVAETPQEVMYMLHKGNKERTQEPTKANKTSSRSHAVLQVNIKQRDKVRLHSQEIRLGKLYMIDLAGSERAAQTQNTGKRMVEGAHINRSLLALGNCINALSEKGNSKYVNYRDSKLTRILKDSLGGNSKTVMIAHISPASLHFEESRNTLVYADRAKFIRTKIRRNVIDVSYHISQYQQIIQELAQEIAVLKDQRYDLESRISNLDPKIGNSNIGINQIAFNSEEKSKIEDHLKLRESLLQAFKQQIKLRKNILELDNAIMDISIEAERHNKIIQNWKSGDKASTSKSPDEVINSKRELKVVEQDREELEAKHQNVSKELEAIRIRTRKLRDQATKKLTNQEQKEILNLLLKNFEFEMKNIEMQANLFKRDFKIREQDMIILRLEQHRSLCDTLIYQQRQLIVQNDLKIPHDLDELFTLYARDVNEGQLYNDINGIRSASNSSLINVSPKSSNTPFLTQIEEENNDFFSTTHTFSNKTLNRNNYIKNTSNSNQLLRKENDFLQRNKNSNRKTSKEHNTSSFKNPNNFGSVTTGQQLQFNARKNLSNISNSTNESNNMEILLENFSADKQSIKTTANNSKNNRPFEPPGHVESPSFRKNEDAKRLTQGIAAKAAQRKAFQHHKDLMHELGHQENSDYSSHNPSLNTNLTPSRLARHDQIYGINDDLLGEKKNSFLTDTTNKTKKQVKIKEVVEFKLPDDKSNDTKHLMRRNSFDSATALKKTNHPKGTKKIGNDSKKPKSLNNQHSPKKTNNNSVSLNSVNNGSNLSSRSNGNSLLNIENSTNSKNNQNKQVPTIPNNTKGIDLSLLGTSVLS</sequence>
<keyword evidence="2" id="KW-0493">Microtubule</keyword>
<name>A0A3M7RVM8_BRAPC</name>
<feature type="region of interest" description="Disordered" evidence="11">
    <location>
        <begin position="793"/>
        <end position="816"/>
    </location>
</feature>
<accession>A0A3M7RVM8</accession>
<dbReference type="FunFam" id="3.40.850.10:FF:000056">
    <property type="entry name" value="Kinesin-like protein"/>
    <property type="match status" value="1"/>
</dbReference>
<dbReference type="EMBL" id="REGN01002515">
    <property type="protein sequence ID" value="RNA27631.1"/>
    <property type="molecule type" value="Genomic_DNA"/>
</dbReference>
<keyword evidence="4 9" id="KW-0067">ATP-binding</keyword>
<protein>
    <recommendedName>
        <fullName evidence="8">Kinesin-like protein KIN-8B</fullName>
    </recommendedName>
</protein>
<dbReference type="GO" id="GO:0008017">
    <property type="term" value="F:microtubule binding"/>
    <property type="evidence" value="ECO:0007669"/>
    <property type="project" value="InterPro"/>
</dbReference>
<evidence type="ECO:0000256" key="3">
    <source>
        <dbReference type="ARBA" id="ARBA00022741"/>
    </source>
</evidence>
<evidence type="ECO:0000256" key="10">
    <source>
        <dbReference type="SAM" id="Coils"/>
    </source>
</evidence>
<dbReference type="PROSITE" id="PS50067">
    <property type="entry name" value="KINESIN_MOTOR_2"/>
    <property type="match status" value="1"/>
</dbReference>
<evidence type="ECO:0000256" key="7">
    <source>
        <dbReference type="ARBA" id="ARBA00023212"/>
    </source>
</evidence>
<dbReference type="SMART" id="SM00129">
    <property type="entry name" value="KISc"/>
    <property type="match status" value="1"/>
</dbReference>
<feature type="coiled-coil region" evidence="10">
    <location>
        <begin position="511"/>
        <end position="545"/>
    </location>
</feature>
<feature type="compositionally biased region" description="Low complexity" evidence="11">
    <location>
        <begin position="969"/>
        <end position="1009"/>
    </location>
</feature>
<evidence type="ECO:0000256" key="6">
    <source>
        <dbReference type="ARBA" id="ARBA00023175"/>
    </source>
</evidence>
<dbReference type="GO" id="GO:0005874">
    <property type="term" value="C:microtubule"/>
    <property type="evidence" value="ECO:0007669"/>
    <property type="project" value="UniProtKB-KW"/>
</dbReference>
<keyword evidence="3 9" id="KW-0547">Nucleotide-binding</keyword>
<gene>
    <name evidence="13" type="ORF">BpHYR1_014766</name>
</gene>
<keyword evidence="5 10" id="KW-0175">Coiled coil</keyword>
<comment type="caution">
    <text evidence="13">The sequence shown here is derived from an EMBL/GenBank/DDBJ whole genome shotgun (WGS) entry which is preliminary data.</text>
</comment>
<dbReference type="GO" id="GO:0005524">
    <property type="term" value="F:ATP binding"/>
    <property type="evidence" value="ECO:0007669"/>
    <property type="project" value="UniProtKB-UniRule"/>
</dbReference>
<dbReference type="GO" id="GO:0016787">
    <property type="term" value="F:hydrolase activity"/>
    <property type="evidence" value="ECO:0007669"/>
    <property type="project" value="UniProtKB-KW"/>
</dbReference>
<dbReference type="InterPro" id="IPR036961">
    <property type="entry name" value="Kinesin_motor_dom_sf"/>
</dbReference>
<feature type="coiled-coil region" evidence="10">
    <location>
        <begin position="393"/>
        <end position="420"/>
    </location>
</feature>
<evidence type="ECO:0000259" key="12">
    <source>
        <dbReference type="PROSITE" id="PS50067"/>
    </source>
</evidence>
<keyword evidence="7" id="KW-0963">Cytoplasm</keyword>
<feature type="compositionally biased region" description="Polar residues" evidence="11">
    <location>
        <begin position="737"/>
        <end position="750"/>
    </location>
</feature>
<keyword evidence="14" id="KW-1185">Reference proteome</keyword>
<keyword evidence="7" id="KW-0206">Cytoskeleton</keyword>
<feature type="region of interest" description="Disordered" evidence="11">
    <location>
        <begin position="723"/>
        <end position="750"/>
    </location>
</feature>
<evidence type="ECO:0000256" key="2">
    <source>
        <dbReference type="ARBA" id="ARBA00022701"/>
    </source>
</evidence>
<dbReference type="STRING" id="10195.A0A3M7RVM8"/>
<feature type="domain" description="Kinesin motor" evidence="12">
    <location>
        <begin position="42"/>
        <end position="378"/>
    </location>
</feature>
<dbReference type="OrthoDB" id="3176171at2759"/>
<evidence type="ECO:0000256" key="9">
    <source>
        <dbReference type="PROSITE-ProRule" id="PRU00283"/>
    </source>
</evidence>
<dbReference type="PRINTS" id="PR00380">
    <property type="entry name" value="KINESINHEAVY"/>
</dbReference>
<organism evidence="13 14">
    <name type="scientific">Brachionus plicatilis</name>
    <name type="common">Marine rotifer</name>
    <name type="synonym">Brachionus muelleri</name>
    <dbReference type="NCBI Taxonomy" id="10195"/>
    <lineage>
        <taxon>Eukaryota</taxon>
        <taxon>Metazoa</taxon>
        <taxon>Spiralia</taxon>
        <taxon>Gnathifera</taxon>
        <taxon>Rotifera</taxon>
        <taxon>Eurotatoria</taxon>
        <taxon>Monogononta</taxon>
        <taxon>Pseudotrocha</taxon>
        <taxon>Ploima</taxon>
        <taxon>Brachionidae</taxon>
        <taxon>Brachionus</taxon>
    </lineage>
</organism>
<dbReference type="InterPro" id="IPR027640">
    <property type="entry name" value="Kinesin-like_fam"/>
</dbReference>
<dbReference type="GO" id="GO:0003777">
    <property type="term" value="F:microtubule motor activity"/>
    <property type="evidence" value="ECO:0007669"/>
    <property type="project" value="InterPro"/>
</dbReference>
<keyword evidence="6 9" id="KW-0505">Motor protein</keyword>
<dbReference type="InterPro" id="IPR027417">
    <property type="entry name" value="P-loop_NTPase"/>
</dbReference>
<dbReference type="InterPro" id="IPR019821">
    <property type="entry name" value="Kinesin_motor_CS"/>
</dbReference>
<keyword evidence="13" id="KW-0378">Hydrolase</keyword>
<evidence type="ECO:0000256" key="4">
    <source>
        <dbReference type="ARBA" id="ARBA00022840"/>
    </source>
</evidence>
<reference evidence="13 14" key="1">
    <citation type="journal article" date="2018" name="Sci. Rep.">
        <title>Genomic signatures of local adaptation to the degree of environmental predictability in rotifers.</title>
        <authorList>
            <person name="Franch-Gras L."/>
            <person name="Hahn C."/>
            <person name="Garcia-Roger E.M."/>
            <person name="Carmona M.J."/>
            <person name="Serra M."/>
            <person name="Gomez A."/>
        </authorList>
    </citation>
    <scope>NUCLEOTIDE SEQUENCE [LARGE SCALE GENOMIC DNA]</scope>
    <source>
        <strain evidence="13">HYR1</strain>
    </source>
</reference>
<evidence type="ECO:0000313" key="13">
    <source>
        <dbReference type="EMBL" id="RNA27631.1"/>
    </source>
</evidence>
<evidence type="ECO:0000313" key="14">
    <source>
        <dbReference type="Proteomes" id="UP000276133"/>
    </source>
</evidence>
<dbReference type="Gene3D" id="3.40.850.10">
    <property type="entry name" value="Kinesin motor domain"/>
    <property type="match status" value="1"/>
</dbReference>
<feature type="region of interest" description="Disordered" evidence="11">
    <location>
        <begin position="917"/>
        <end position="1031"/>
    </location>
</feature>
<dbReference type="InterPro" id="IPR001752">
    <property type="entry name" value="Kinesin_motor_dom"/>
</dbReference>